<gene>
    <name evidence="3" type="ORF">QO010_003430</name>
</gene>
<dbReference type="RefSeq" id="WP_307351134.1">
    <property type="nucleotide sequence ID" value="NZ_JAUSVS010000007.1"/>
</dbReference>
<dbReference type="InterPro" id="IPR010559">
    <property type="entry name" value="Sig_transdc_His_kin_internal"/>
</dbReference>
<dbReference type="Proteomes" id="UP001228905">
    <property type="component" value="Unassembled WGS sequence"/>
</dbReference>
<protein>
    <submittedName>
        <fullName evidence="3">LytS/YehU family sensor histidine kinase/uncharacterized membrane protein YhdT</fullName>
    </submittedName>
</protein>
<proteinExistence type="predicted"/>
<reference evidence="3 4" key="1">
    <citation type="submission" date="2023-07" db="EMBL/GenBank/DDBJ databases">
        <title>Genomic Encyclopedia of Type Strains, Phase IV (KMG-IV): sequencing the most valuable type-strain genomes for metagenomic binning, comparative biology and taxonomic classification.</title>
        <authorList>
            <person name="Goeker M."/>
        </authorList>
    </citation>
    <scope>NUCLEOTIDE SEQUENCE [LARGE SCALE GENOMIC DNA]</scope>
    <source>
        <strain evidence="3 4">DSM 18695</strain>
    </source>
</reference>
<keyword evidence="4" id="KW-1185">Reference proteome</keyword>
<organism evidence="3 4">
    <name type="scientific">Caulobacter ginsengisoli</name>
    <dbReference type="NCBI Taxonomy" id="400775"/>
    <lineage>
        <taxon>Bacteria</taxon>
        <taxon>Pseudomonadati</taxon>
        <taxon>Pseudomonadota</taxon>
        <taxon>Alphaproteobacteria</taxon>
        <taxon>Caulobacterales</taxon>
        <taxon>Caulobacteraceae</taxon>
        <taxon>Caulobacter</taxon>
    </lineage>
</organism>
<evidence type="ECO:0000313" key="3">
    <source>
        <dbReference type="EMBL" id="MDQ0465641.1"/>
    </source>
</evidence>
<dbReference type="InterPro" id="IPR036890">
    <property type="entry name" value="HATPase_C_sf"/>
</dbReference>
<keyword evidence="1" id="KW-0812">Transmembrane</keyword>
<dbReference type="Gene3D" id="3.30.565.10">
    <property type="entry name" value="Histidine kinase-like ATPase, C-terminal domain"/>
    <property type="match status" value="1"/>
</dbReference>
<name>A0ABU0IUF3_9CAUL</name>
<evidence type="ECO:0000313" key="4">
    <source>
        <dbReference type="Proteomes" id="UP001228905"/>
    </source>
</evidence>
<dbReference type="Pfam" id="PF06580">
    <property type="entry name" value="His_kinase"/>
    <property type="match status" value="1"/>
</dbReference>
<keyword evidence="3" id="KW-0808">Transferase</keyword>
<dbReference type="InterPro" id="IPR050640">
    <property type="entry name" value="Bact_2-comp_sensor_kinase"/>
</dbReference>
<feature type="transmembrane region" description="Helical" evidence="1">
    <location>
        <begin position="79"/>
        <end position="104"/>
    </location>
</feature>
<dbReference type="EMBL" id="JAUSVS010000007">
    <property type="protein sequence ID" value="MDQ0465641.1"/>
    <property type="molecule type" value="Genomic_DNA"/>
</dbReference>
<feature type="transmembrane region" description="Helical" evidence="1">
    <location>
        <begin position="47"/>
        <end position="67"/>
    </location>
</feature>
<keyword evidence="1" id="KW-0472">Membrane</keyword>
<dbReference type="SUPFAM" id="SSF55874">
    <property type="entry name" value="ATPase domain of HSP90 chaperone/DNA topoisomerase II/histidine kinase"/>
    <property type="match status" value="1"/>
</dbReference>
<dbReference type="PANTHER" id="PTHR34220">
    <property type="entry name" value="SENSOR HISTIDINE KINASE YPDA"/>
    <property type="match status" value="1"/>
</dbReference>
<evidence type="ECO:0000256" key="1">
    <source>
        <dbReference type="SAM" id="Phobius"/>
    </source>
</evidence>
<comment type="caution">
    <text evidence="3">The sequence shown here is derived from an EMBL/GenBank/DDBJ whole genome shotgun (WGS) entry which is preliminary data.</text>
</comment>
<feature type="transmembrane region" description="Helical" evidence="1">
    <location>
        <begin position="116"/>
        <end position="137"/>
    </location>
</feature>
<sequence>MPAHQAAPALPRRTLAVATLVVWLVAYAAWTADWAITPMPYLFERALRRIPVCLAGAGLCWAMVRPLAATVERPLVQRLGLAVSLCALAALVEAAFAELVFGIIVPRWGETTLAHWIGSAMGDAWVFLAWAALYFALESDTRVRNASLALVEAQRAVAEARNRALLQQIDPHFLFNALNTVSGLILEAQPERANRTVMALSRLLRGSLDRQLPAFRSLAAELADQGGYIEVQAARFEDRFHFVDAAPKALRSWQVPSLILQPILENAFTHGVARTEGLVTLTVRAERDGERLRLIVVDDARPVSPKPGSGLGLENVRRRLAVLYGEAARLDSGPAEPHGWRVELVLPR</sequence>
<keyword evidence="3" id="KW-0418">Kinase</keyword>
<dbReference type="GO" id="GO:0016301">
    <property type="term" value="F:kinase activity"/>
    <property type="evidence" value="ECO:0007669"/>
    <property type="project" value="UniProtKB-KW"/>
</dbReference>
<feature type="domain" description="Signal transduction histidine kinase internal region" evidence="2">
    <location>
        <begin position="162"/>
        <end position="240"/>
    </location>
</feature>
<dbReference type="PANTHER" id="PTHR34220:SF9">
    <property type="entry name" value="SIGNAL TRANSDUCTION HISTIDINE KINASE INTERNAL REGION DOMAIN-CONTAINING PROTEIN"/>
    <property type="match status" value="1"/>
</dbReference>
<evidence type="ECO:0000259" key="2">
    <source>
        <dbReference type="Pfam" id="PF06580"/>
    </source>
</evidence>
<keyword evidence="1" id="KW-1133">Transmembrane helix</keyword>
<accession>A0ABU0IUF3</accession>